<feature type="domain" description="Stress-response A/B barrel" evidence="1">
    <location>
        <begin position="2"/>
        <end position="94"/>
    </location>
</feature>
<dbReference type="EMBL" id="CP026520">
    <property type="protein sequence ID" value="QAV18592.1"/>
    <property type="molecule type" value="Genomic_DNA"/>
</dbReference>
<dbReference type="EMBL" id="JAMDMJ010000023">
    <property type="protein sequence ID" value="MCY9597603.1"/>
    <property type="molecule type" value="Genomic_DNA"/>
</dbReference>
<accession>A0A410WW60</accession>
<dbReference type="RefSeq" id="WP_042228061.1">
    <property type="nucleotide sequence ID" value="NZ_BQWH01000006.1"/>
</dbReference>
<dbReference type="SMART" id="SM00886">
    <property type="entry name" value="Dabb"/>
    <property type="match status" value="1"/>
</dbReference>
<dbReference type="InterPro" id="IPR011008">
    <property type="entry name" value="Dimeric_a/b-barrel"/>
</dbReference>
<reference evidence="2 5" key="2">
    <citation type="submission" date="2022-05" db="EMBL/GenBank/DDBJ databases">
        <title>Genome Sequencing of Bee-Associated Microbes.</title>
        <authorList>
            <person name="Dunlap C."/>
        </authorList>
    </citation>
    <scope>NUCLEOTIDE SEQUENCE [LARGE SCALE GENOMIC DNA]</scope>
    <source>
        <strain evidence="2 5">NRRL B-23120</strain>
    </source>
</reference>
<evidence type="ECO:0000313" key="4">
    <source>
        <dbReference type="Proteomes" id="UP000288943"/>
    </source>
</evidence>
<evidence type="ECO:0000313" key="5">
    <source>
        <dbReference type="Proteomes" id="UP001527202"/>
    </source>
</evidence>
<dbReference type="PANTHER" id="PTHR37832">
    <property type="entry name" value="BLL2683 PROTEIN"/>
    <property type="match status" value="1"/>
</dbReference>
<dbReference type="KEGG" id="pchi:PC41400_13265"/>
<gene>
    <name evidence="2" type="ORF">M5X16_17715</name>
    <name evidence="3" type="ORF">PC41400_13265</name>
</gene>
<sequence>MITHVVFFKLKDRSPESVEQARAKLQNMEGKISELLHIEVGADVIHSERSYDLVLITKFNSLEDLKAYNVHPVHQDVLAYMGEAKDGVAPCVDFES</sequence>
<name>A0A410WW60_9BACL</name>
<dbReference type="Pfam" id="PF07876">
    <property type="entry name" value="Dabb"/>
    <property type="match status" value="1"/>
</dbReference>
<dbReference type="Gene3D" id="3.30.70.100">
    <property type="match status" value="1"/>
</dbReference>
<dbReference type="OrthoDB" id="9808130at2"/>
<proteinExistence type="predicted"/>
<evidence type="ECO:0000259" key="1">
    <source>
        <dbReference type="PROSITE" id="PS51502"/>
    </source>
</evidence>
<dbReference type="Proteomes" id="UP001527202">
    <property type="component" value="Unassembled WGS sequence"/>
</dbReference>
<keyword evidence="5" id="KW-1185">Reference proteome</keyword>
<dbReference type="SUPFAM" id="SSF54909">
    <property type="entry name" value="Dimeric alpha+beta barrel"/>
    <property type="match status" value="1"/>
</dbReference>
<dbReference type="InterPro" id="IPR013097">
    <property type="entry name" value="Dabb"/>
</dbReference>
<dbReference type="PANTHER" id="PTHR37832:SF1">
    <property type="entry name" value="STRESS-RESPONSE A_B BARREL DOMAIN-CONTAINING PROTEIN"/>
    <property type="match status" value="1"/>
</dbReference>
<evidence type="ECO:0000313" key="2">
    <source>
        <dbReference type="EMBL" id="MCY9597603.1"/>
    </source>
</evidence>
<dbReference type="Proteomes" id="UP000288943">
    <property type="component" value="Chromosome"/>
</dbReference>
<organism evidence="3 4">
    <name type="scientific">Paenibacillus chitinolyticus</name>
    <dbReference type="NCBI Taxonomy" id="79263"/>
    <lineage>
        <taxon>Bacteria</taxon>
        <taxon>Bacillati</taxon>
        <taxon>Bacillota</taxon>
        <taxon>Bacilli</taxon>
        <taxon>Bacillales</taxon>
        <taxon>Paenibacillaceae</taxon>
        <taxon>Paenibacillus</taxon>
    </lineage>
</organism>
<reference evidence="3 4" key="1">
    <citation type="submission" date="2018-01" db="EMBL/GenBank/DDBJ databases">
        <title>The whole genome sequencing and assembly of Paenibacillus chitinolyticus KCCM 41400 strain.</title>
        <authorList>
            <person name="Kim J.-Y."/>
            <person name="Park M.-K."/>
            <person name="Lee Y.-J."/>
            <person name="Yi H."/>
            <person name="Bahn Y.-S."/>
            <person name="Kim J.F."/>
            <person name="Lee D.-W."/>
        </authorList>
    </citation>
    <scope>NUCLEOTIDE SEQUENCE [LARGE SCALE GENOMIC DNA]</scope>
    <source>
        <strain evidence="3 4">KCCM 41400</strain>
    </source>
</reference>
<protein>
    <submittedName>
        <fullName evidence="2">Dabb family protein</fullName>
    </submittedName>
    <submittedName>
        <fullName evidence="3">Stress responsive protein</fullName>
    </submittedName>
</protein>
<dbReference type="AlphaFoldDB" id="A0A410WW60"/>
<dbReference type="PROSITE" id="PS51502">
    <property type="entry name" value="S_R_A_B_BARREL"/>
    <property type="match status" value="1"/>
</dbReference>
<evidence type="ECO:0000313" key="3">
    <source>
        <dbReference type="EMBL" id="QAV18592.1"/>
    </source>
</evidence>
<dbReference type="GeneID" id="95375782"/>